<dbReference type="Pfam" id="PF00211">
    <property type="entry name" value="Guanylate_cyc"/>
    <property type="match status" value="1"/>
</dbReference>
<keyword evidence="3" id="KW-0963">Cytoplasm</keyword>
<dbReference type="InterPro" id="IPR001054">
    <property type="entry name" value="A/G_cyclase"/>
</dbReference>
<evidence type="ECO:0000256" key="8">
    <source>
        <dbReference type="RuleBase" id="RU000405"/>
    </source>
</evidence>
<dbReference type="Gene3D" id="3.30.70.1230">
    <property type="entry name" value="Nucleotide cyclase"/>
    <property type="match status" value="1"/>
</dbReference>
<evidence type="ECO:0000256" key="4">
    <source>
        <dbReference type="ARBA" id="ARBA00022741"/>
    </source>
</evidence>
<keyword evidence="7" id="KW-0141">cGMP biosynthesis</keyword>
<reference evidence="10" key="1">
    <citation type="submission" date="2021-02" db="EMBL/GenBank/DDBJ databases">
        <authorList>
            <person name="Nowell W R."/>
        </authorList>
    </citation>
    <scope>NUCLEOTIDE SEQUENCE</scope>
    <source>
        <strain evidence="10">Ploen Becks lab</strain>
    </source>
</reference>
<dbReference type="Pfam" id="PF07701">
    <property type="entry name" value="HNOBA"/>
    <property type="match status" value="1"/>
</dbReference>
<dbReference type="SUPFAM" id="SSF111126">
    <property type="entry name" value="Ligand-binding domain in the NO signalling and Golgi transport"/>
    <property type="match status" value="1"/>
</dbReference>
<evidence type="ECO:0000256" key="1">
    <source>
        <dbReference type="ARBA" id="ARBA00004496"/>
    </source>
</evidence>
<dbReference type="PANTHER" id="PTHR45655:SF5">
    <property type="entry name" value="SOLUBLE GUANYLATE CYCLASE 89DA-RELATED"/>
    <property type="match status" value="1"/>
</dbReference>
<dbReference type="Pfam" id="PF07700">
    <property type="entry name" value="HNOB"/>
    <property type="match status" value="1"/>
</dbReference>
<dbReference type="InterPro" id="IPR029787">
    <property type="entry name" value="Nucleotide_cyclase"/>
</dbReference>
<proteinExistence type="inferred from homology"/>
<sequence length="633" mass="73072">MVYGILVESVKDAIIREYGNQLWEEIQEFLNFDGNTLLQNKIYSDDLFPQIIDALVLFRQEGDRDYYMELFGNAFVGYFSNFGFEKILRVAGRSFRDFLHSIDQLHDSNRFTFPHMKSPLFYVESEDEKGAYLHYQSRRRGFNHYVIGQLKECCKRFYNHTCEVSIYKDLSDEKQNHVIYRIDFENHRYIEENETKSIISEWNSNMNQITSGTLLNLFPFSLGLDRELKIRFYGNAFDNLFVQDINGKILSQAFEITRPPYKIDWDSIIINSSSVIFELENIVELKTATNQQTRLRIKGQMKFIKEIDMIVFLGHPVINNMDELSQVGLCLNDLNKFDGSAEMLVTEMQHHAQLQKAYEKQQSWTANLEETRVQLNQWKKKGKQLLYSLLPARIAKLIENGVKPNTICETFEQVTIMFVNTVDFSNIVKNAEPTQLIKFVNSTISVYDRIVSTYDKVHKIETKADGSYLIVTGLDRHSPNDSSSLGKESMLSIKTSNEEENANKRQYPYFNQCELICAVGLEIIENSHELHNPFDTAEQNKSSLKIKIGFHTGSIVAGIVGLSNIQFCLFGDTVNTASRMCSNSDAGKILFSDSSYSQLKDSIYYNCEFRDTIQVKGKGSMETYWLKGKKNGT</sequence>
<evidence type="ECO:0000256" key="6">
    <source>
        <dbReference type="ARBA" id="ARBA00023239"/>
    </source>
</evidence>
<dbReference type="GO" id="GO:0005525">
    <property type="term" value="F:GTP binding"/>
    <property type="evidence" value="ECO:0007669"/>
    <property type="project" value="UniProtKB-KW"/>
</dbReference>
<dbReference type="GO" id="GO:0019934">
    <property type="term" value="P:cGMP-mediated signaling"/>
    <property type="evidence" value="ECO:0007669"/>
    <property type="project" value="TreeGrafter"/>
</dbReference>
<feature type="domain" description="Guanylate cyclase" evidence="9">
    <location>
        <begin position="415"/>
        <end position="581"/>
    </location>
</feature>
<dbReference type="InterPro" id="IPR011645">
    <property type="entry name" value="HNOB_dom_associated"/>
</dbReference>
<dbReference type="PROSITE" id="PS00452">
    <property type="entry name" value="GUANYLATE_CYCLASE_1"/>
    <property type="match status" value="1"/>
</dbReference>
<dbReference type="Gene3D" id="6.10.250.780">
    <property type="match status" value="1"/>
</dbReference>
<comment type="subcellular location">
    <subcellularLocation>
        <location evidence="1">Cytoplasm</location>
    </subcellularLocation>
</comment>
<dbReference type="GO" id="GO:0070482">
    <property type="term" value="P:response to oxygen levels"/>
    <property type="evidence" value="ECO:0007669"/>
    <property type="project" value="TreeGrafter"/>
</dbReference>
<dbReference type="GO" id="GO:0020037">
    <property type="term" value="F:heme binding"/>
    <property type="evidence" value="ECO:0007669"/>
    <property type="project" value="InterPro"/>
</dbReference>
<dbReference type="AlphaFoldDB" id="A0A813VTT2"/>
<dbReference type="InterPro" id="IPR024096">
    <property type="entry name" value="NO_sig/Golgi_transp_ligand-bd"/>
</dbReference>
<dbReference type="InterPro" id="IPR042463">
    <property type="entry name" value="HNOB_dom_associated_sf"/>
</dbReference>
<evidence type="ECO:0000259" key="9">
    <source>
        <dbReference type="PROSITE" id="PS50125"/>
    </source>
</evidence>
<dbReference type="GO" id="GO:0004383">
    <property type="term" value="F:guanylate cyclase activity"/>
    <property type="evidence" value="ECO:0007669"/>
    <property type="project" value="UniProtKB-EC"/>
</dbReference>
<dbReference type="Gene3D" id="3.90.1520.10">
    <property type="entry name" value="H-NOX domain"/>
    <property type="match status" value="1"/>
</dbReference>
<dbReference type="InterPro" id="IPR038158">
    <property type="entry name" value="H-NOX_domain_sf"/>
</dbReference>
<gene>
    <name evidence="10" type="ORF">OXX778_LOCUS8939</name>
</gene>
<dbReference type="PROSITE" id="PS50125">
    <property type="entry name" value="GUANYLATE_CYCLASE_2"/>
    <property type="match status" value="1"/>
</dbReference>
<comment type="similarity">
    <text evidence="8">Belongs to the adenylyl cyclase class-4/guanylyl cyclase family.</text>
</comment>
<dbReference type="EMBL" id="CAJNOC010001276">
    <property type="protein sequence ID" value="CAF0850794.1"/>
    <property type="molecule type" value="Genomic_DNA"/>
</dbReference>
<comment type="caution">
    <text evidence="10">The sequence shown here is derived from an EMBL/GenBank/DDBJ whole genome shotgun (WGS) entry which is preliminary data.</text>
</comment>
<evidence type="ECO:0000313" key="10">
    <source>
        <dbReference type="EMBL" id="CAF0850794.1"/>
    </source>
</evidence>
<dbReference type="InterPro" id="IPR011644">
    <property type="entry name" value="Heme_NO-bd"/>
</dbReference>
<evidence type="ECO:0000256" key="3">
    <source>
        <dbReference type="ARBA" id="ARBA00022490"/>
    </source>
</evidence>
<dbReference type="PANTHER" id="PTHR45655">
    <property type="entry name" value="GUANYLATE CYCLASE SOLUBLE SUBUNIT BETA-2"/>
    <property type="match status" value="1"/>
</dbReference>
<dbReference type="CDD" id="cd07302">
    <property type="entry name" value="CHD"/>
    <property type="match status" value="1"/>
</dbReference>
<dbReference type="OrthoDB" id="1890790at2759"/>
<dbReference type="Proteomes" id="UP000663879">
    <property type="component" value="Unassembled WGS sequence"/>
</dbReference>
<protein>
    <recommendedName>
        <fullName evidence="2">guanylate cyclase</fullName>
        <ecNumber evidence="2">4.6.1.2</ecNumber>
    </recommendedName>
</protein>
<evidence type="ECO:0000256" key="5">
    <source>
        <dbReference type="ARBA" id="ARBA00023134"/>
    </source>
</evidence>
<keyword evidence="5" id="KW-0342">GTP-binding</keyword>
<keyword evidence="11" id="KW-1185">Reference proteome</keyword>
<dbReference type="SUPFAM" id="SSF55073">
    <property type="entry name" value="Nucleotide cyclase"/>
    <property type="match status" value="1"/>
</dbReference>
<dbReference type="InterPro" id="IPR018297">
    <property type="entry name" value="A/G_cyclase_CS"/>
</dbReference>
<dbReference type="SMART" id="SM00044">
    <property type="entry name" value="CYCc"/>
    <property type="match status" value="1"/>
</dbReference>
<evidence type="ECO:0000256" key="7">
    <source>
        <dbReference type="ARBA" id="ARBA00023293"/>
    </source>
</evidence>
<evidence type="ECO:0000313" key="11">
    <source>
        <dbReference type="Proteomes" id="UP000663879"/>
    </source>
</evidence>
<dbReference type="EC" id="4.6.1.2" evidence="2"/>
<name>A0A813VTT2_9BILA</name>
<dbReference type="GO" id="GO:0008074">
    <property type="term" value="C:guanylate cyclase complex, soluble"/>
    <property type="evidence" value="ECO:0007669"/>
    <property type="project" value="TreeGrafter"/>
</dbReference>
<dbReference type="Gene3D" id="3.30.450.260">
    <property type="entry name" value="Haem NO binding associated domain"/>
    <property type="match status" value="1"/>
</dbReference>
<organism evidence="10 11">
    <name type="scientific">Brachionus calyciflorus</name>
    <dbReference type="NCBI Taxonomy" id="104777"/>
    <lineage>
        <taxon>Eukaryota</taxon>
        <taxon>Metazoa</taxon>
        <taxon>Spiralia</taxon>
        <taxon>Gnathifera</taxon>
        <taxon>Rotifera</taxon>
        <taxon>Eurotatoria</taxon>
        <taxon>Monogononta</taxon>
        <taxon>Pseudotrocha</taxon>
        <taxon>Ploima</taxon>
        <taxon>Brachionidae</taxon>
        <taxon>Brachionus</taxon>
    </lineage>
</organism>
<keyword evidence="6 8" id="KW-0456">Lyase</keyword>
<accession>A0A813VTT2</accession>
<evidence type="ECO:0000256" key="2">
    <source>
        <dbReference type="ARBA" id="ARBA00012202"/>
    </source>
</evidence>
<keyword evidence="4" id="KW-0547">Nucleotide-binding</keyword>